<keyword evidence="4 10" id="KW-0812">Transmembrane</keyword>
<accession>A0ABT1VYK8</accession>
<protein>
    <submittedName>
        <fullName evidence="12">Na+/H+ antiporter</fullName>
    </submittedName>
</protein>
<dbReference type="Gene3D" id="6.10.140.1330">
    <property type="match status" value="1"/>
</dbReference>
<comment type="similarity">
    <text evidence="10">Belongs to the monovalent cation:proton antiporter 1 (CPA1) transporter (TC 2.A.36) family.</text>
</comment>
<feature type="transmembrane region" description="Helical" evidence="10">
    <location>
        <begin position="378"/>
        <end position="406"/>
    </location>
</feature>
<keyword evidence="2 10" id="KW-0813">Transport</keyword>
<evidence type="ECO:0000256" key="10">
    <source>
        <dbReference type="RuleBase" id="RU366002"/>
    </source>
</evidence>
<comment type="function">
    <text evidence="10">Na(+)/H(+) antiporter that extrudes sodium in exchange for external protons.</text>
</comment>
<dbReference type="InterPro" id="IPR018422">
    <property type="entry name" value="Cation/H_exchanger_CPA1"/>
</dbReference>
<feature type="transmembrane region" description="Helical" evidence="10">
    <location>
        <begin position="303"/>
        <end position="324"/>
    </location>
</feature>
<comment type="caution">
    <text evidence="10">Lacks conserved residue(s) required for the propagation of feature annotation.</text>
</comment>
<evidence type="ECO:0000256" key="6">
    <source>
        <dbReference type="ARBA" id="ARBA00023053"/>
    </source>
</evidence>
<proteinExistence type="inferred from homology"/>
<dbReference type="RefSeq" id="WP_422919473.1">
    <property type="nucleotide sequence ID" value="NZ_JAMZEJ010000004.1"/>
</dbReference>
<keyword evidence="5 10" id="KW-1133">Transmembrane helix</keyword>
<evidence type="ECO:0000256" key="3">
    <source>
        <dbReference type="ARBA" id="ARBA00022475"/>
    </source>
</evidence>
<keyword evidence="7 10" id="KW-0406">Ion transport</keyword>
<evidence type="ECO:0000256" key="4">
    <source>
        <dbReference type="ARBA" id="ARBA00022692"/>
    </source>
</evidence>
<keyword evidence="9 10" id="KW-0739">Sodium transport</keyword>
<evidence type="ECO:0000313" key="12">
    <source>
        <dbReference type="EMBL" id="MCQ8240733.1"/>
    </source>
</evidence>
<feature type="transmembrane region" description="Helical" evidence="10">
    <location>
        <begin position="86"/>
        <end position="107"/>
    </location>
</feature>
<dbReference type="EMBL" id="JAMZEJ010000004">
    <property type="protein sequence ID" value="MCQ8240733.1"/>
    <property type="molecule type" value="Genomic_DNA"/>
</dbReference>
<keyword evidence="10" id="KW-0050">Antiport</keyword>
<evidence type="ECO:0000256" key="9">
    <source>
        <dbReference type="ARBA" id="ARBA00023201"/>
    </source>
</evidence>
<keyword evidence="3" id="KW-1003">Cell membrane</keyword>
<dbReference type="PANTHER" id="PTHR10110">
    <property type="entry name" value="SODIUM/HYDROGEN EXCHANGER"/>
    <property type="match status" value="1"/>
</dbReference>
<feature type="transmembrane region" description="Helical" evidence="10">
    <location>
        <begin position="345"/>
        <end position="366"/>
    </location>
</feature>
<dbReference type="PANTHER" id="PTHR10110:SF86">
    <property type="entry name" value="SODIUM_HYDROGEN EXCHANGER 7"/>
    <property type="match status" value="1"/>
</dbReference>
<feature type="transmembrane region" description="Helical" evidence="10">
    <location>
        <begin position="237"/>
        <end position="255"/>
    </location>
</feature>
<feature type="transmembrane region" description="Helical" evidence="10">
    <location>
        <begin position="215"/>
        <end position="231"/>
    </location>
</feature>
<dbReference type="NCBIfam" id="TIGR00831">
    <property type="entry name" value="a_cpa1"/>
    <property type="match status" value="1"/>
</dbReference>
<comment type="caution">
    <text evidence="12">The sequence shown here is derived from an EMBL/GenBank/DDBJ whole genome shotgun (WGS) entry which is preliminary data.</text>
</comment>
<reference evidence="12 13" key="1">
    <citation type="submission" date="2022-06" db="EMBL/GenBank/DDBJ databases">
        <title>Rhizosaccharibacter gen. nov. sp. nov. KSS12, endophytic bacteria isolated from sugarcane.</title>
        <authorList>
            <person name="Pitiwittayakul N."/>
        </authorList>
    </citation>
    <scope>NUCLEOTIDE SEQUENCE [LARGE SCALE GENOMIC DNA]</scope>
    <source>
        <strain evidence="12 13">KSS12</strain>
    </source>
</reference>
<evidence type="ECO:0000256" key="7">
    <source>
        <dbReference type="ARBA" id="ARBA00023065"/>
    </source>
</evidence>
<feature type="transmembrane region" description="Helical" evidence="10">
    <location>
        <begin position="57"/>
        <end position="74"/>
    </location>
</feature>
<dbReference type="InterPro" id="IPR006153">
    <property type="entry name" value="Cation/H_exchanger_TM"/>
</dbReference>
<evidence type="ECO:0000256" key="5">
    <source>
        <dbReference type="ARBA" id="ARBA00022989"/>
    </source>
</evidence>
<feature type="domain" description="Cation/H+ exchanger transmembrane" evidence="11">
    <location>
        <begin position="14"/>
        <end position="400"/>
    </location>
</feature>
<keyword evidence="8 10" id="KW-0472">Membrane</keyword>
<comment type="subcellular location">
    <subcellularLocation>
        <location evidence="10">Cell inner membrane</location>
        <topology evidence="10">Multi-pass membrane protein</topology>
    </subcellularLocation>
    <subcellularLocation>
        <location evidence="1">Cell membrane</location>
        <topology evidence="1">Multi-pass membrane protein</topology>
    </subcellularLocation>
</comment>
<feature type="transmembrane region" description="Helical" evidence="10">
    <location>
        <begin position="267"/>
        <end position="291"/>
    </location>
</feature>
<keyword evidence="10" id="KW-0997">Cell inner membrane</keyword>
<evidence type="ECO:0000256" key="2">
    <source>
        <dbReference type="ARBA" id="ARBA00022448"/>
    </source>
</evidence>
<sequence length="525" mass="55752">MSAVARFETVLLLVAAIVVLRQVAGVLRMQPASALILGGCVLAFVPGMPRIQLDPDLILVLFLPPLLTASAYYASWAEFRRNVGGILLLAVGAVGFTTLCVGLVAHLAVPGLPWAACFALGAVVSPPDAVAAKAVLERVALPRRLVALLEGESLLNDAAGIVLFRFAVAAALTGTFDAGRAGATFVLLAVVGVAVGVGVALLLLPLLRRIRDREIVVLMTLMLPWVGYIGAERLGGSGVIAAVCSGLVLGWFQHESIRAEHRRAATAVWRLVVMLLEALVFVLIGLSLRAVFDALPDAAIGRLVVPTLLVVLAVILSRFAWVMGSHVLRPILSRVLRREALPGSLAEATVLGWAGMRGVVTLAVALSVPEAMPGRDLILVAAFAVILVTVLFQGSTLGALIGLLGVRRGAEETYLSLQEAGAQMAAAQLRAVEANAYDADGALQHPRLLEQYRYMVRIRGEFSARRDAMLAGRNAHYEVVLAAVAAGREEVVRLHRAGRIHDEVLHALETELDIQQINSERALTL</sequence>
<feature type="transmembrane region" description="Helical" evidence="10">
    <location>
        <begin position="182"/>
        <end position="203"/>
    </location>
</feature>
<evidence type="ECO:0000256" key="1">
    <source>
        <dbReference type="ARBA" id="ARBA00004651"/>
    </source>
</evidence>
<name>A0ABT1VYK8_9PROT</name>
<evidence type="ECO:0000259" key="11">
    <source>
        <dbReference type="Pfam" id="PF00999"/>
    </source>
</evidence>
<dbReference type="Proteomes" id="UP001524547">
    <property type="component" value="Unassembled WGS sequence"/>
</dbReference>
<keyword evidence="13" id="KW-1185">Reference proteome</keyword>
<evidence type="ECO:0000313" key="13">
    <source>
        <dbReference type="Proteomes" id="UP001524547"/>
    </source>
</evidence>
<organism evidence="12 13">
    <name type="scientific">Rhizosaccharibacter radicis</name>
    <dbReference type="NCBI Taxonomy" id="2782605"/>
    <lineage>
        <taxon>Bacteria</taxon>
        <taxon>Pseudomonadati</taxon>
        <taxon>Pseudomonadota</taxon>
        <taxon>Alphaproteobacteria</taxon>
        <taxon>Acetobacterales</taxon>
        <taxon>Acetobacteraceae</taxon>
        <taxon>Rhizosaccharibacter</taxon>
    </lineage>
</organism>
<evidence type="ECO:0000256" key="8">
    <source>
        <dbReference type="ARBA" id="ARBA00023136"/>
    </source>
</evidence>
<gene>
    <name evidence="12" type="ORF">NFI88_07755</name>
</gene>
<dbReference type="InterPro" id="IPR004705">
    <property type="entry name" value="Cation/H_exchanger_CPA1_bac"/>
</dbReference>
<dbReference type="Pfam" id="PF00999">
    <property type="entry name" value="Na_H_Exchanger"/>
    <property type="match status" value="1"/>
</dbReference>
<keyword evidence="6 10" id="KW-0915">Sodium</keyword>